<keyword evidence="3" id="KW-1003">Cell membrane</keyword>
<dbReference type="PANTHER" id="PTHR30193">
    <property type="entry name" value="ABC TRANSPORTER PERMEASE PROTEIN"/>
    <property type="match status" value="1"/>
</dbReference>
<dbReference type="PANTHER" id="PTHR30193:SF37">
    <property type="entry name" value="INNER MEMBRANE ABC TRANSPORTER PERMEASE PROTEIN YCJO"/>
    <property type="match status" value="1"/>
</dbReference>
<dbReference type="GO" id="GO:0055085">
    <property type="term" value="P:transmembrane transport"/>
    <property type="evidence" value="ECO:0007669"/>
    <property type="project" value="InterPro"/>
</dbReference>
<keyword evidence="2 7" id="KW-0813">Transport</keyword>
<evidence type="ECO:0000256" key="7">
    <source>
        <dbReference type="RuleBase" id="RU363032"/>
    </source>
</evidence>
<dbReference type="SUPFAM" id="SSF161098">
    <property type="entry name" value="MetI-like"/>
    <property type="match status" value="1"/>
</dbReference>
<evidence type="ECO:0000256" key="5">
    <source>
        <dbReference type="ARBA" id="ARBA00022989"/>
    </source>
</evidence>
<evidence type="ECO:0000256" key="4">
    <source>
        <dbReference type="ARBA" id="ARBA00022692"/>
    </source>
</evidence>
<gene>
    <name evidence="9" type="ORF">FPZ49_19930</name>
</gene>
<evidence type="ECO:0000256" key="2">
    <source>
        <dbReference type="ARBA" id="ARBA00022448"/>
    </source>
</evidence>
<feature type="transmembrane region" description="Helical" evidence="7">
    <location>
        <begin position="94"/>
        <end position="115"/>
    </location>
</feature>
<name>A0A559K7T9_9BACL</name>
<protein>
    <submittedName>
        <fullName evidence="9">Sugar ABC transporter permease</fullName>
    </submittedName>
</protein>
<evidence type="ECO:0000256" key="3">
    <source>
        <dbReference type="ARBA" id="ARBA00022475"/>
    </source>
</evidence>
<dbReference type="InterPro" id="IPR051393">
    <property type="entry name" value="ABC_transporter_permease"/>
</dbReference>
<accession>A0A559K7T9</accession>
<comment type="caution">
    <text evidence="9">The sequence shown here is derived from an EMBL/GenBank/DDBJ whole genome shotgun (WGS) entry which is preliminary data.</text>
</comment>
<dbReference type="Proteomes" id="UP000317036">
    <property type="component" value="Unassembled WGS sequence"/>
</dbReference>
<dbReference type="GO" id="GO:0005886">
    <property type="term" value="C:plasma membrane"/>
    <property type="evidence" value="ECO:0007669"/>
    <property type="project" value="UniProtKB-SubCell"/>
</dbReference>
<feature type="transmembrane region" description="Helical" evidence="7">
    <location>
        <begin position="175"/>
        <end position="200"/>
    </location>
</feature>
<evidence type="ECO:0000313" key="10">
    <source>
        <dbReference type="Proteomes" id="UP000317036"/>
    </source>
</evidence>
<comment type="similarity">
    <text evidence="7">Belongs to the binding-protein-dependent transport system permease family.</text>
</comment>
<feature type="transmembrane region" description="Helical" evidence="7">
    <location>
        <begin position="229"/>
        <end position="249"/>
    </location>
</feature>
<feature type="transmembrane region" description="Helical" evidence="7">
    <location>
        <begin position="32"/>
        <end position="52"/>
    </location>
</feature>
<evidence type="ECO:0000313" key="9">
    <source>
        <dbReference type="EMBL" id="TVY08174.1"/>
    </source>
</evidence>
<dbReference type="PROSITE" id="PS50928">
    <property type="entry name" value="ABC_TM1"/>
    <property type="match status" value="1"/>
</dbReference>
<dbReference type="InterPro" id="IPR000515">
    <property type="entry name" value="MetI-like"/>
</dbReference>
<comment type="subcellular location">
    <subcellularLocation>
        <location evidence="1 7">Cell membrane</location>
        <topology evidence="1 7">Multi-pass membrane protein</topology>
    </subcellularLocation>
</comment>
<keyword evidence="4 7" id="KW-0812">Transmembrane</keyword>
<keyword evidence="10" id="KW-1185">Reference proteome</keyword>
<feature type="domain" description="ABC transmembrane type-1" evidence="8">
    <location>
        <begin position="90"/>
        <end position="302"/>
    </location>
</feature>
<sequence length="313" mass="35333">MAEVNTVSVLDAGARRSRNSAIKRFIRNGGMLNLLYFPALILFFVFIFYPFIKGIQISFTNWNGYNQEYKWVGLRNYARLLTDPDIAKVIKNTIIYGVGSTLFQNIMGLLYALYLNMNFRTRGIVRTIIYLPVIISSLIMGYIWYFFFQYQGGAINDILLLFQDQPTNLLGDPYINVWIITFVNTYQYLGIAMVVFLAGLQTIPKDYYEAATIDGAGVFSRFIHVTWPLLAPAFTISIVMNLIGGLKLFDVIAALTNSGPGYASASMSTLMYLLYFGREDAGYAATIGIVMFIMISLVSMISLVFLRKREVSA</sequence>
<organism evidence="9 10">
    <name type="scientific">Paenibacillus cremeus</name>
    <dbReference type="NCBI Taxonomy" id="2163881"/>
    <lineage>
        <taxon>Bacteria</taxon>
        <taxon>Bacillati</taxon>
        <taxon>Bacillota</taxon>
        <taxon>Bacilli</taxon>
        <taxon>Bacillales</taxon>
        <taxon>Paenibacillaceae</taxon>
        <taxon>Paenibacillus</taxon>
    </lineage>
</organism>
<feature type="transmembrane region" description="Helical" evidence="7">
    <location>
        <begin position="127"/>
        <end position="147"/>
    </location>
</feature>
<dbReference type="Gene3D" id="1.10.3720.10">
    <property type="entry name" value="MetI-like"/>
    <property type="match status" value="1"/>
</dbReference>
<evidence type="ECO:0000256" key="6">
    <source>
        <dbReference type="ARBA" id="ARBA00023136"/>
    </source>
</evidence>
<dbReference type="SUPFAM" id="SSF160964">
    <property type="entry name" value="MalF N-terminal region-like"/>
    <property type="match status" value="1"/>
</dbReference>
<dbReference type="OrthoDB" id="5174895at2"/>
<keyword evidence="5 7" id="KW-1133">Transmembrane helix</keyword>
<feature type="transmembrane region" description="Helical" evidence="7">
    <location>
        <begin position="283"/>
        <end position="306"/>
    </location>
</feature>
<keyword evidence="6 7" id="KW-0472">Membrane</keyword>
<proteinExistence type="inferred from homology"/>
<dbReference type="EMBL" id="VNJI01000026">
    <property type="protein sequence ID" value="TVY08174.1"/>
    <property type="molecule type" value="Genomic_DNA"/>
</dbReference>
<dbReference type="AlphaFoldDB" id="A0A559K7T9"/>
<reference evidence="9 10" key="1">
    <citation type="submission" date="2019-07" db="EMBL/GenBank/DDBJ databases">
        <authorList>
            <person name="Kim J."/>
        </authorList>
    </citation>
    <scope>NUCLEOTIDE SEQUENCE [LARGE SCALE GENOMIC DNA]</scope>
    <source>
        <strain evidence="9 10">JC52</strain>
    </source>
</reference>
<dbReference type="Pfam" id="PF00528">
    <property type="entry name" value="BPD_transp_1"/>
    <property type="match status" value="1"/>
</dbReference>
<dbReference type="InterPro" id="IPR035906">
    <property type="entry name" value="MetI-like_sf"/>
</dbReference>
<evidence type="ECO:0000256" key="1">
    <source>
        <dbReference type="ARBA" id="ARBA00004651"/>
    </source>
</evidence>
<dbReference type="CDD" id="cd06261">
    <property type="entry name" value="TM_PBP2"/>
    <property type="match status" value="1"/>
</dbReference>
<evidence type="ECO:0000259" key="8">
    <source>
        <dbReference type="PROSITE" id="PS50928"/>
    </source>
</evidence>